<keyword evidence="1" id="KW-1133">Transmembrane helix</keyword>
<feature type="domain" description="THIF-type NAD/FAD binding fold" evidence="2">
    <location>
        <begin position="122"/>
        <end position="362"/>
    </location>
</feature>
<evidence type="ECO:0000256" key="1">
    <source>
        <dbReference type="SAM" id="Phobius"/>
    </source>
</evidence>
<organism evidence="3 4">
    <name type="scientific">Nonomuraea insulae</name>
    <dbReference type="NCBI Taxonomy" id="1616787"/>
    <lineage>
        <taxon>Bacteria</taxon>
        <taxon>Bacillati</taxon>
        <taxon>Actinomycetota</taxon>
        <taxon>Actinomycetes</taxon>
        <taxon>Streptosporangiales</taxon>
        <taxon>Streptosporangiaceae</taxon>
        <taxon>Nonomuraea</taxon>
    </lineage>
</organism>
<dbReference type="Gene3D" id="3.40.50.720">
    <property type="entry name" value="NAD(P)-binding Rossmann-like Domain"/>
    <property type="match status" value="1"/>
</dbReference>
<name>A0ABW1DBJ3_9ACTN</name>
<dbReference type="PANTHER" id="PTHR10953">
    <property type="entry name" value="UBIQUITIN-ACTIVATING ENZYME E1"/>
    <property type="match status" value="1"/>
</dbReference>
<gene>
    <name evidence="3" type="ORF">ACFPZ3_63000</name>
</gene>
<dbReference type="InterPro" id="IPR045886">
    <property type="entry name" value="ThiF/MoeB/HesA"/>
</dbReference>
<dbReference type="PANTHER" id="PTHR10953:SF102">
    <property type="entry name" value="ADENYLYLTRANSFERASE AND SULFURTRANSFERASE MOCS3"/>
    <property type="match status" value="1"/>
</dbReference>
<dbReference type="InterPro" id="IPR035985">
    <property type="entry name" value="Ubiquitin-activating_enz"/>
</dbReference>
<dbReference type="Pfam" id="PF00899">
    <property type="entry name" value="ThiF"/>
    <property type="match status" value="1"/>
</dbReference>
<protein>
    <submittedName>
        <fullName evidence="3">HesA/MoeB/ThiF family protein</fullName>
    </submittedName>
</protein>
<sequence>MQRPRMKIVFPPIPIGAGRIRIASMDLGIASELEDDERGNTWRLMELMDGTRTVPELVAEMRAENRDVTVDDIGGAIAALDDAGFVEDAAIPPPDSLSAAELERYRRNLEFFSYFHRPPATPYDFQHRLKGAKVTLLGLGGLGSFVAMSLAAIGVGDILLVDYDHVELMNLNRQILYTDSDVGRLKTEASADRLRLINPHATITTLNTMVDGVDAARSIMAGRDLIICAADRPRIQLYQWLNEAALAEGIAWLRGSQSGLTVNLMMHIPHDSACFQCAEQEALAKFPWYGPSQRYYIDVIGDRTVNPCMAPLAGMIGNLAALEAVKYLTGVAEPVIRGRMLFIDLLRMQTEFAEAKRLDDCTACGATVSV</sequence>
<dbReference type="InterPro" id="IPR000594">
    <property type="entry name" value="ThiF_NAD_FAD-bd"/>
</dbReference>
<comment type="caution">
    <text evidence="3">The sequence shown here is derived from an EMBL/GenBank/DDBJ whole genome shotgun (WGS) entry which is preliminary data.</text>
</comment>
<evidence type="ECO:0000313" key="3">
    <source>
        <dbReference type="EMBL" id="MFC5834585.1"/>
    </source>
</evidence>
<dbReference type="EMBL" id="JBHSPA010000113">
    <property type="protein sequence ID" value="MFC5834585.1"/>
    <property type="molecule type" value="Genomic_DNA"/>
</dbReference>
<keyword evidence="1" id="KW-0472">Membrane</keyword>
<feature type="transmembrane region" description="Helical" evidence="1">
    <location>
        <begin position="136"/>
        <end position="161"/>
    </location>
</feature>
<dbReference type="RefSeq" id="WP_379523999.1">
    <property type="nucleotide sequence ID" value="NZ_JBHSPA010000113.1"/>
</dbReference>
<reference evidence="4" key="1">
    <citation type="journal article" date="2019" name="Int. J. Syst. Evol. Microbiol.">
        <title>The Global Catalogue of Microorganisms (GCM) 10K type strain sequencing project: providing services to taxonomists for standard genome sequencing and annotation.</title>
        <authorList>
            <consortium name="The Broad Institute Genomics Platform"/>
            <consortium name="The Broad Institute Genome Sequencing Center for Infectious Disease"/>
            <person name="Wu L."/>
            <person name="Ma J."/>
        </authorList>
    </citation>
    <scope>NUCLEOTIDE SEQUENCE [LARGE SCALE GENOMIC DNA]</scope>
    <source>
        <strain evidence="4">CCUG 53903</strain>
    </source>
</reference>
<keyword evidence="1" id="KW-0812">Transmembrane</keyword>
<dbReference type="SUPFAM" id="SSF69572">
    <property type="entry name" value="Activating enzymes of the ubiquitin-like proteins"/>
    <property type="match status" value="1"/>
</dbReference>
<evidence type="ECO:0000259" key="2">
    <source>
        <dbReference type="Pfam" id="PF00899"/>
    </source>
</evidence>
<evidence type="ECO:0000313" key="4">
    <source>
        <dbReference type="Proteomes" id="UP001596058"/>
    </source>
</evidence>
<proteinExistence type="predicted"/>
<keyword evidence="4" id="KW-1185">Reference proteome</keyword>
<accession>A0ABW1DBJ3</accession>
<dbReference type="Proteomes" id="UP001596058">
    <property type="component" value="Unassembled WGS sequence"/>
</dbReference>